<evidence type="ECO:0000259" key="15">
    <source>
        <dbReference type="SMART" id="SM00382"/>
    </source>
</evidence>
<dbReference type="InterPro" id="IPR003593">
    <property type="entry name" value="AAA+_ATPase"/>
</dbReference>
<feature type="compositionally biased region" description="Polar residues" evidence="14">
    <location>
        <begin position="73"/>
        <end position="85"/>
    </location>
</feature>
<reference evidence="18" key="1">
    <citation type="journal article" date="2019" name="Int. J. Syst. Evol. Microbiol.">
        <title>The Global Catalogue of Microorganisms (GCM) 10K type strain sequencing project: providing services to taxonomists for standard genome sequencing and annotation.</title>
        <authorList>
            <consortium name="The Broad Institute Genomics Platform"/>
            <consortium name="The Broad Institute Genome Sequencing Center for Infectious Disease"/>
            <person name="Wu L."/>
            <person name="Ma J."/>
        </authorList>
    </citation>
    <scope>NUCLEOTIDE SEQUENCE [LARGE SCALE GENOMIC DNA]</scope>
    <source>
        <strain evidence="18">WYCCWR 12678</strain>
    </source>
</reference>
<accession>A0ABV9Q4T4</accession>
<dbReference type="Proteomes" id="UP001596002">
    <property type="component" value="Unassembled WGS sequence"/>
</dbReference>
<keyword evidence="9" id="KW-0342">GTP-binding</keyword>
<evidence type="ECO:0000256" key="6">
    <source>
        <dbReference type="ARBA" id="ARBA00022741"/>
    </source>
</evidence>
<keyword evidence="8" id="KW-0653">Protein transport</keyword>
<evidence type="ECO:0000259" key="16">
    <source>
        <dbReference type="SMART" id="SM00962"/>
    </source>
</evidence>
<evidence type="ECO:0000256" key="12">
    <source>
        <dbReference type="ARBA" id="ARBA00025337"/>
    </source>
</evidence>
<evidence type="ECO:0000256" key="13">
    <source>
        <dbReference type="NCBIfam" id="TIGR03499"/>
    </source>
</evidence>
<dbReference type="SUPFAM" id="SSF52540">
    <property type="entry name" value="P-loop containing nucleoside triphosphate hydrolases"/>
    <property type="match status" value="1"/>
</dbReference>
<evidence type="ECO:0000256" key="1">
    <source>
        <dbReference type="ARBA" id="ARBA00004413"/>
    </source>
</evidence>
<feature type="region of interest" description="Disordered" evidence="14">
    <location>
        <begin position="61"/>
        <end position="102"/>
    </location>
</feature>
<keyword evidence="18" id="KW-1185">Reference proteome</keyword>
<dbReference type="Gene3D" id="1.20.120.1380">
    <property type="entry name" value="Flagellar FlhF biosynthesis protein, N domain"/>
    <property type="match status" value="1"/>
</dbReference>
<keyword evidence="7" id="KW-1005">Bacterial flagellum biogenesis</keyword>
<protein>
    <recommendedName>
        <fullName evidence="3 13">Flagellar biosynthesis protein FlhF</fullName>
    </recommendedName>
</protein>
<dbReference type="InterPro" id="IPR027417">
    <property type="entry name" value="P-loop_NTPase"/>
</dbReference>
<evidence type="ECO:0000256" key="3">
    <source>
        <dbReference type="ARBA" id="ARBA00014919"/>
    </source>
</evidence>
<keyword evidence="4" id="KW-0813">Transport</keyword>
<evidence type="ECO:0000256" key="2">
    <source>
        <dbReference type="ARBA" id="ARBA00008531"/>
    </source>
</evidence>
<feature type="domain" description="AAA+ ATPase" evidence="15">
    <location>
        <begin position="197"/>
        <end position="326"/>
    </location>
</feature>
<evidence type="ECO:0000256" key="5">
    <source>
        <dbReference type="ARBA" id="ARBA00022475"/>
    </source>
</evidence>
<comment type="subcellular location">
    <subcellularLocation>
        <location evidence="1">Cell membrane</location>
        <topology evidence="1">Peripheral membrane protein</topology>
        <orientation evidence="1">Cytoplasmic side</orientation>
    </subcellularLocation>
</comment>
<dbReference type="RefSeq" id="WP_380027028.1">
    <property type="nucleotide sequence ID" value="NZ_JBHSHC010000112.1"/>
</dbReference>
<evidence type="ECO:0000313" key="18">
    <source>
        <dbReference type="Proteomes" id="UP001596002"/>
    </source>
</evidence>
<proteinExistence type="inferred from homology"/>
<comment type="similarity">
    <text evidence="2">Belongs to the GTP-binding SRP family.</text>
</comment>
<evidence type="ECO:0000256" key="8">
    <source>
        <dbReference type="ARBA" id="ARBA00022927"/>
    </source>
</evidence>
<dbReference type="PANTHER" id="PTHR43134">
    <property type="entry name" value="SIGNAL RECOGNITION PARTICLE RECEPTOR SUBUNIT ALPHA"/>
    <property type="match status" value="1"/>
</dbReference>
<gene>
    <name evidence="17" type="primary">flhF</name>
    <name evidence="17" type="ORF">ACFO8Q_15765</name>
</gene>
<dbReference type="InterPro" id="IPR047040">
    <property type="entry name" value="FlhF__GTPase_dom"/>
</dbReference>
<keyword evidence="17" id="KW-0966">Cell projection</keyword>
<evidence type="ECO:0000256" key="4">
    <source>
        <dbReference type="ARBA" id="ARBA00022448"/>
    </source>
</evidence>
<evidence type="ECO:0000313" key="17">
    <source>
        <dbReference type="EMBL" id="MFC4768803.1"/>
    </source>
</evidence>
<feature type="domain" description="SRP54-type proteins GTP-binding" evidence="16">
    <location>
        <begin position="198"/>
        <end position="389"/>
    </location>
</feature>
<dbReference type="InterPro" id="IPR000897">
    <property type="entry name" value="SRP54_GTPase_dom"/>
</dbReference>
<evidence type="ECO:0000256" key="9">
    <source>
        <dbReference type="ARBA" id="ARBA00023134"/>
    </source>
</evidence>
<keyword evidence="5" id="KW-1003">Cell membrane</keyword>
<dbReference type="NCBIfam" id="TIGR03499">
    <property type="entry name" value="FlhF"/>
    <property type="match status" value="1"/>
</dbReference>
<comment type="function">
    <text evidence="12">Necessary for flagellar biosynthesis. May be involved in translocation of the flagellum.</text>
</comment>
<keyword evidence="11" id="KW-1006">Bacterial flagellum protein export</keyword>
<evidence type="ECO:0000256" key="11">
    <source>
        <dbReference type="ARBA" id="ARBA00023225"/>
    </source>
</evidence>
<comment type="caution">
    <text evidence="17">The sequence shown here is derived from an EMBL/GenBank/DDBJ whole genome shotgun (WGS) entry which is preliminary data.</text>
</comment>
<name>A0ABV9Q4T4_9BACL</name>
<keyword evidence="6" id="KW-0547">Nucleotide-binding</keyword>
<dbReference type="CDD" id="cd17873">
    <property type="entry name" value="FlhF"/>
    <property type="match status" value="1"/>
</dbReference>
<dbReference type="SMART" id="SM00382">
    <property type="entry name" value="AAA"/>
    <property type="match status" value="1"/>
</dbReference>
<dbReference type="Pfam" id="PF00448">
    <property type="entry name" value="SRP54"/>
    <property type="match status" value="1"/>
</dbReference>
<dbReference type="EMBL" id="JBHSHC010000112">
    <property type="protein sequence ID" value="MFC4768803.1"/>
    <property type="molecule type" value="Genomic_DNA"/>
</dbReference>
<evidence type="ECO:0000256" key="10">
    <source>
        <dbReference type="ARBA" id="ARBA00023136"/>
    </source>
</evidence>
<dbReference type="PANTHER" id="PTHR43134:SF3">
    <property type="entry name" value="FLAGELLAR BIOSYNTHESIS PROTEIN FLHF"/>
    <property type="match status" value="1"/>
</dbReference>
<dbReference type="Gene3D" id="3.40.50.300">
    <property type="entry name" value="P-loop containing nucleotide triphosphate hydrolases"/>
    <property type="match status" value="1"/>
</dbReference>
<keyword evidence="10" id="KW-0472">Membrane</keyword>
<keyword evidence="17" id="KW-0282">Flagellum</keyword>
<keyword evidence="17" id="KW-0969">Cilium</keyword>
<dbReference type="SMART" id="SM00962">
    <property type="entry name" value="SRP54"/>
    <property type="match status" value="1"/>
</dbReference>
<dbReference type="InterPro" id="IPR020006">
    <property type="entry name" value="FlhF"/>
</dbReference>
<sequence>MIVKRYVVKDMPEALTKIRQDLGHDAVILSSKKIKQRGLFGLFSVTQLEVVAAVNDKEPQIAEKKKEGKQPLVQPSNTVNSSEPGPQNERNHIKQPEPGVHQNSDAQVLKEVQELRGILAKFLHQSSEILPAPIQKIRSELVANDVSPEFAERLILNMVKENEEIHLLNEQEFRHLLTDLISKEINDILLPSPLASDSRIVAFVGPTGVGKTTTIAKVAAEELLKNRRRVGLITADTYRIAAVEQLKTYANILQIPVEVVFTTEEVEQAIEKMKDRDLILIDTAGRNYGDLVFVEHLNQFLQASRPDETCLVLSLTTKSTDLEHIVANFEGVAIDKFIFTKLDETTSYGAIYNLTHRFKKPLAYLTTGQNVPDDIEVATPERIARLVVGEKQYV</sequence>
<organism evidence="17 18">
    <name type="scientific">Effusibacillus consociatus</name>
    <dbReference type="NCBI Taxonomy" id="1117041"/>
    <lineage>
        <taxon>Bacteria</taxon>
        <taxon>Bacillati</taxon>
        <taxon>Bacillota</taxon>
        <taxon>Bacilli</taxon>
        <taxon>Bacillales</taxon>
        <taxon>Alicyclobacillaceae</taxon>
        <taxon>Effusibacillus</taxon>
    </lineage>
</organism>
<evidence type="ECO:0000256" key="7">
    <source>
        <dbReference type="ARBA" id="ARBA00022795"/>
    </source>
</evidence>
<evidence type="ECO:0000256" key="14">
    <source>
        <dbReference type="SAM" id="MobiDB-lite"/>
    </source>
</evidence>